<dbReference type="AlphaFoldDB" id="A0A392SWJ6"/>
<organism evidence="1 2">
    <name type="scientific">Trifolium medium</name>
    <dbReference type="NCBI Taxonomy" id="97028"/>
    <lineage>
        <taxon>Eukaryota</taxon>
        <taxon>Viridiplantae</taxon>
        <taxon>Streptophyta</taxon>
        <taxon>Embryophyta</taxon>
        <taxon>Tracheophyta</taxon>
        <taxon>Spermatophyta</taxon>
        <taxon>Magnoliopsida</taxon>
        <taxon>eudicotyledons</taxon>
        <taxon>Gunneridae</taxon>
        <taxon>Pentapetalae</taxon>
        <taxon>rosids</taxon>
        <taxon>fabids</taxon>
        <taxon>Fabales</taxon>
        <taxon>Fabaceae</taxon>
        <taxon>Papilionoideae</taxon>
        <taxon>50 kb inversion clade</taxon>
        <taxon>NPAAA clade</taxon>
        <taxon>Hologalegina</taxon>
        <taxon>IRL clade</taxon>
        <taxon>Trifolieae</taxon>
        <taxon>Trifolium</taxon>
    </lineage>
</organism>
<evidence type="ECO:0000313" key="1">
    <source>
        <dbReference type="EMBL" id="MCI52822.1"/>
    </source>
</evidence>
<dbReference type="EMBL" id="LXQA010453360">
    <property type="protein sequence ID" value="MCI52822.1"/>
    <property type="molecule type" value="Genomic_DNA"/>
</dbReference>
<dbReference type="Proteomes" id="UP000265520">
    <property type="component" value="Unassembled WGS sequence"/>
</dbReference>
<comment type="caution">
    <text evidence="1">The sequence shown here is derived from an EMBL/GenBank/DDBJ whole genome shotgun (WGS) entry which is preliminary data.</text>
</comment>
<keyword evidence="2" id="KW-1185">Reference proteome</keyword>
<protein>
    <submittedName>
        <fullName evidence="1">Uncharacterized protein</fullName>
    </submittedName>
</protein>
<proteinExistence type="predicted"/>
<accession>A0A392SWJ6</accession>
<reference evidence="1 2" key="1">
    <citation type="journal article" date="2018" name="Front. Plant Sci.">
        <title>Red Clover (Trifolium pratense) and Zigzag Clover (T. medium) - A Picture of Genomic Similarities and Differences.</title>
        <authorList>
            <person name="Dluhosova J."/>
            <person name="Istvanek J."/>
            <person name="Nedelnik J."/>
            <person name="Repkova J."/>
        </authorList>
    </citation>
    <scope>NUCLEOTIDE SEQUENCE [LARGE SCALE GENOMIC DNA]</scope>
    <source>
        <strain evidence="2">cv. 10/8</strain>
        <tissue evidence="1">Leaf</tissue>
    </source>
</reference>
<evidence type="ECO:0000313" key="2">
    <source>
        <dbReference type="Proteomes" id="UP000265520"/>
    </source>
</evidence>
<sequence length="35" mass="3812">MTLGGMGTGWELDGGCVINGSRWVGVMKGSKWRER</sequence>
<name>A0A392SWJ6_9FABA</name>